<evidence type="ECO:0000313" key="3">
    <source>
        <dbReference type="EMBL" id="UWD34697.1"/>
    </source>
</evidence>
<sequence>MKLRRFFSLITLFSTSLISTSTLIAYSLKNDQNHTQNNQTNNSQKTIIDDLNTIIQEIKNKINLIDTKIGAILKQKQHLQTQLDMIVQENMSKITKLNERIEQIDKEITRLEGEKNQYKQEAEAKQQELQEIQKKLNSSIQQINTYKEVVIDIWNKKTKDTIWAGETYSNLLDRFNKTISLKFELKDTSQANNKINDGGDKKFKVKKGEIELELEMGKIYKNSQSKVEQGDKLIEFGWSAEGRIEKMSDNISEVPEYLPWFITSLDYAFYKSRSTFIINLEKWDTSNVKSMEGVFEGSNFDYSIANWNIENVVNFKRMFFSASNFKQSIKSWRIKKIVRGEGIALLDFINKECPIWRHSLNHWRLYLPELVVNSYRGGNRGVGFEDGRILNP</sequence>
<feature type="coiled-coil region" evidence="1">
    <location>
        <begin position="87"/>
        <end position="149"/>
    </location>
</feature>
<proteinExistence type="predicted"/>
<dbReference type="InterPro" id="IPR005046">
    <property type="entry name" value="DUF285"/>
</dbReference>
<dbReference type="Proteomes" id="UP001059819">
    <property type="component" value="Chromosome"/>
</dbReference>
<dbReference type="Gene3D" id="1.10.287.1490">
    <property type="match status" value="1"/>
</dbReference>
<feature type="signal peptide" evidence="2">
    <location>
        <begin position="1"/>
        <end position="25"/>
    </location>
</feature>
<evidence type="ECO:0000313" key="4">
    <source>
        <dbReference type="Proteomes" id="UP001059819"/>
    </source>
</evidence>
<reference evidence="3" key="1">
    <citation type="submission" date="2022-08" db="EMBL/GenBank/DDBJ databases">
        <title>Complete genome sequence of Mycoplasma cottewii type strain VIS.</title>
        <authorList>
            <person name="Spergser J."/>
        </authorList>
    </citation>
    <scope>NUCLEOTIDE SEQUENCE</scope>
    <source>
        <strain evidence="3">VIS</strain>
    </source>
</reference>
<dbReference type="RefSeq" id="WP_259429885.1">
    <property type="nucleotide sequence ID" value="NZ_CP103424.1"/>
</dbReference>
<dbReference type="Pfam" id="PF03382">
    <property type="entry name" value="DUF285"/>
    <property type="match status" value="1"/>
</dbReference>
<dbReference type="EMBL" id="CP103424">
    <property type="protein sequence ID" value="UWD34697.1"/>
    <property type="molecule type" value="Genomic_DNA"/>
</dbReference>
<name>A0ABY5TVM3_9MOLU</name>
<evidence type="ECO:0000256" key="2">
    <source>
        <dbReference type="SAM" id="SignalP"/>
    </source>
</evidence>
<keyword evidence="1" id="KW-0175">Coiled coil</keyword>
<evidence type="ECO:0000256" key="1">
    <source>
        <dbReference type="SAM" id="Coils"/>
    </source>
</evidence>
<organism evidence="3 4">
    <name type="scientific">Mycoplasma cottewii</name>
    <dbReference type="NCBI Taxonomy" id="51364"/>
    <lineage>
        <taxon>Bacteria</taxon>
        <taxon>Bacillati</taxon>
        <taxon>Mycoplasmatota</taxon>
        <taxon>Mollicutes</taxon>
        <taxon>Mycoplasmataceae</taxon>
        <taxon>Mycoplasma</taxon>
    </lineage>
</organism>
<feature type="chain" id="PRO_5047115556" evidence="2">
    <location>
        <begin position="26"/>
        <end position="392"/>
    </location>
</feature>
<protein>
    <submittedName>
        <fullName evidence="3">BspA family leucine-rich repeat surface protein</fullName>
    </submittedName>
</protein>
<keyword evidence="4" id="KW-1185">Reference proteome</keyword>
<gene>
    <name evidence="3" type="ORF">NX779_02675</name>
</gene>
<accession>A0ABY5TVM3</accession>
<keyword evidence="2" id="KW-0732">Signal</keyword>